<dbReference type="EMBL" id="KN831963">
    <property type="protein sequence ID" value="KIO06486.1"/>
    <property type="molecule type" value="Genomic_DNA"/>
</dbReference>
<protein>
    <submittedName>
        <fullName evidence="2">Uncharacterized protein</fullName>
    </submittedName>
</protein>
<gene>
    <name evidence="2" type="ORF">M404DRAFT_484546</name>
</gene>
<accession>A0A0C3PE80</accession>
<dbReference type="AlphaFoldDB" id="A0A0C3PE80"/>
<dbReference type="InParanoid" id="A0A0C3PE80"/>
<proteinExistence type="predicted"/>
<reference evidence="2 3" key="1">
    <citation type="submission" date="2014-04" db="EMBL/GenBank/DDBJ databases">
        <authorList>
            <consortium name="DOE Joint Genome Institute"/>
            <person name="Kuo A."/>
            <person name="Kohler A."/>
            <person name="Costa M.D."/>
            <person name="Nagy L.G."/>
            <person name="Floudas D."/>
            <person name="Copeland A."/>
            <person name="Barry K.W."/>
            <person name="Cichocki N."/>
            <person name="Veneault-Fourrey C."/>
            <person name="LaButti K."/>
            <person name="Lindquist E.A."/>
            <person name="Lipzen A."/>
            <person name="Lundell T."/>
            <person name="Morin E."/>
            <person name="Murat C."/>
            <person name="Sun H."/>
            <person name="Tunlid A."/>
            <person name="Henrissat B."/>
            <person name="Grigoriev I.V."/>
            <person name="Hibbett D.S."/>
            <person name="Martin F."/>
            <person name="Nordberg H.P."/>
            <person name="Cantor M.N."/>
            <person name="Hua S.X."/>
        </authorList>
    </citation>
    <scope>NUCLEOTIDE SEQUENCE [LARGE SCALE GENOMIC DNA]</scope>
    <source>
        <strain evidence="2 3">Marx 270</strain>
    </source>
</reference>
<dbReference type="Proteomes" id="UP000054217">
    <property type="component" value="Unassembled WGS sequence"/>
</dbReference>
<feature type="region of interest" description="Disordered" evidence="1">
    <location>
        <begin position="53"/>
        <end position="76"/>
    </location>
</feature>
<keyword evidence="3" id="KW-1185">Reference proteome</keyword>
<dbReference type="HOGENOM" id="CLU_1678648_0_0_1"/>
<evidence type="ECO:0000313" key="2">
    <source>
        <dbReference type="EMBL" id="KIO06486.1"/>
    </source>
</evidence>
<sequence>MLETGELGGTVTNIHFFADCYSTRPKSHWMLEVHSTTLRCCFGSRSLPAMGASRPRLPWKKSMRSSSDTECRSPKLDNTVDDINVNQCEPSREYRRATSPTETLESRTASHPCYLQISVSESSAAALSSSIRCQNALARMTTYVTRRGRRGMPGRAS</sequence>
<evidence type="ECO:0000313" key="3">
    <source>
        <dbReference type="Proteomes" id="UP000054217"/>
    </source>
</evidence>
<organism evidence="2 3">
    <name type="scientific">Pisolithus tinctorius Marx 270</name>
    <dbReference type="NCBI Taxonomy" id="870435"/>
    <lineage>
        <taxon>Eukaryota</taxon>
        <taxon>Fungi</taxon>
        <taxon>Dikarya</taxon>
        <taxon>Basidiomycota</taxon>
        <taxon>Agaricomycotina</taxon>
        <taxon>Agaricomycetes</taxon>
        <taxon>Agaricomycetidae</taxon>
        <taxon>Boletales</taxon>
        <taxon>Sclerodermatineae</taxon>
        <taxon>Pisolithaceae</taxon>
        <taxon>Pisolithus</taxon>
    </lineage>
</organism>
<reference evidence="3" key="2">
    <citation type="submission" date="2015-01" db="EMBL/GenBank/DDBJ databases">
        <title>Evolutionary Origins and Diversification of the Mycorrhizal Mutualists.</title>
        <authorList>
            <consortium name="DOE Joint Genome Institute"/>
            <consortium name="Mycorrhizal Genomics Consortium"/>
            <person name="Kohler A."/>
            <person name="Kuo A."/>
            <person name="Nagy L.G."/>
            <person name="Floudas D."/>
            <person name="Copeland A."/>
            <person name="Barry K.W."/>
            <person name="Cichocki N."/>
            <person name="Veneault-Fourrey C."/>
            <person name="LaButti K."/>
            <person name="Lindquist E.A."/>
            <person name="Lipzen A."/>
            <person name="Lundell T."/>
            <person name="Morin E."/>
            <person name="Murat C."/>
            <person name="Riley R."/>
            <person name="Ohm R."/>
            <person name="Sun H."/>
            <person name="Tunlid A."/>
            <person name="Henrissat B."/>
            <person name="Grigoriev I.V."/>
            <person name="Hibbett D.S."/>
            <person name="Martin F."/>
        </authorList>
    </citation>
    <scope>NUCLEOTIDE SEQUENCE [LARGE SCALE GENOMIC DNA]</scope>
    <source>
        <strain evidence="3">Marx 270</strain>
    </source>
</reference>
<evidence type="ECO:0000256" key="1">
    <source>
        <dbReference type="SAM" id="MobiDB-lite"/>
    </source>
</evidence>
<name>A0A0C3PE80_PISTI</name>